<proteinExistence type="predicted"/>
<keyword evidence="1" id="KW-0418">Kinase</keyword>
<dbReference type="Gene3D" id="3.40.50.300">
    <property type="entry name" value="P-loop containing nucleotide triphosphate hydrolases"/>
    <property type="match status" value="1"/>
</dbReference>
<dbReference type="RefSeq" id="WP_307482235.1">
    <property type="nucleotide sequence ID" value="NZ_JAUTBF010000001.1"/>
</dbReference>
<sequence length="106" mass="11885">MADLLATEATVVVSGTSENQGDFYDRFEQVVLLSAPVEVLIERVRARTNNPYGHTVEQQDRIRAHVADVEPLLRRGASIELDARMPIRELAEVIARLVGPRPTRHD</sequence>
<gene>
    <name evidence="1" type="ORF">QE412_001681</name>
</gene>
<comment type="caution">
    <text evidence="1">The sequence shown here is derived from an EMBL/GenBank/DDBJ whole genome shotgun (WGS) entry which is preliminary data.</text>
</comment>
<evidence type="ECO:0000313" key="1">
    <source>
        <dbReference type="EMBL" id="MDQ1123108.1"/>
    </source>
</evidence>
<accession>A0ABU0TTX2</accession>
<reference evidence="1 2" key="1">
    <citation type="submission" date="2023-07" db="EMBL/GenBank/DDBJ databases">
        <title>Functional and genomic diversity of the sorghum phyllosphere microbiome.</title>
        <authorList>
            <person name="Shade A."/>
        </authorList>
    </citation>
    <scope>NUCLEOTIDE SEQUENCE [LARGE SCALE GENOMIC DNA]</scope>
    <source>
        <strain evidence="1 2">SORGH_AS_1207</strain>
    </source>
</reference>
<dbReference type="EMBL" id="JAUTBF010000001">
    <property type="protein sequence ID" value="MDQ1123108.1"/>
    <property type="molecule type" value="Genomic_DNA"/>
</dbReference>
<keyword evidence="2" id="KW-1185">Reference proteome</keyword>
<dbReference type="SUPFAM" id="SSF52540">
    <property type="entry name" value="P-loop containing nucleoside triphosphate hydrolases"/>
    <property type="match status" value="1"/>
</dbReference>
<name>A0ABU0TTX2_MICTR</name>
<dbReference type="GO" id="GO:0016301">
    <property type="term" value="F:kinase activity"/>
    <property type="evidence" value="ECO:0007669"/>
    <property type="project" value="UniProtKB-KW"/>
</dbReference>
<evidence type="ECO:0000313" key="2">
    <source>
        <dbReference type="Proteomes" id="UP001226691"/>
    </source>
</evidence>
<organism evidence="1 2">
    <name type="scientific">Microbacterium trichothecenolyticum</name>
    <name type="common">Aureobacterium trichothecenolyticum</name>
    <dbReference type="NCBI Taxonomy" id="69370"/>
    <lineage>
        <taxon>Bacteria</taxon>
        <taxon>Bacillati</taxon>
        <taxon>Actinomycetota</taxon>
        <taxon>Actinomycetes</taxon>
        <taxon>Micrococcales</taxon>
        <taxon>Microbacteriaceae</taxon>
        <taxon>Microbacterium</taxon>
    </lineage>
</organism>
<keyword evidence="1" id="KW-0808">Transferase</keyword>
<dbReference type="Proteomes" id="UP001226691">
    <property type="component" value="Unassembled WGS sequence"/>
</dbReference>
<dbReference type="InterPro" id="IPR027417">
    <property type="entry name" value="P-loop_NTPase"/>
</dbReference>
<protein>
    <submittedName>
        <fullName evidence="1">Shikimate kinase</fullName>
    </submittedName>
</protein>